<dbReference type="RefSeq" id="WP_109571844.1">
    <property type="nucleotide sequence ID" value="NZ_UHJL01000001.1"/>
</dbReference>
<dbReference type="EMBL" id="UHJL01000001">
    <property type="protein sequence ID" value="SUQ19090.1"/>
    <property type="molecule type" value="Genomic_DNA"/>
</dbReference>
<dbReference type="AlphaFoldDB" id="A0A380RU69"/>
<name>A0A380RU69_FIBSU</name>
<sequence>MADRFQIQDGLSQRAREFPELATGFFAVDSTSTESILRLMKEYAREHGNPHFFDDINLSKVVAMMEGEADGKTDPAAALYAVCAKLMGHVQQSLNTFPDKRIDFYYRKILKQQNREAEGDRAFVTVDVDNDDVSYMLPKGTRFSAGENSNGENIEFESVCDSPINNVKVAKILTVSCVKGYPIAQAEIPVYTPKEASEQKMQPYPLFGLTRSNEVPEGTAFSQVGLCVSNRIFYMSSGVRNVKLNFVFTRDSLRRTVADINHGSASEFSAAFLNAFKLSLTTENGWLDVDDYKIGCSILNSECPENELSLEFTLKDTDPAIVNYNPEIHGERYRSKNPMLRLLVSPRKSRALWFALMRMHLQSVRIAVDVSKCRDIAVSNEYGPASTMLPVQPFGAIPSVGSSFIVGCKEICGKKLDSFDVHGKWCGLPNCKDFSEWYSQYDNPPKTSDFTVSLSGLYGGTWLPSDENRVTSPLFNAMDDEFKMSFSNIVCSRISEMIPDDENFMYSPMMKDGFFKMKLIAPSKAFMHQEMSRAVCNSFLTQVLKKKTAEEMPNQPYTPSIEDLYVNYTSFAEVTLSTNDSHKSENIVFVHPYGFSEKEPYFVRNGELFLGLQFAGKPKKVNLYFVLNRDSAARSLEKGKCNWSYMGPLGWKNLPDENRLADTTSYFTSSGLVTLDLPSDISSESELMPSGYYWIRISPKGDFWRECSRLLTVFTQSLEVKRVCGFEDGLIQDYCKPKSIKELTKSVAGISSVYQFEESFGGKVHETDNKMRMRVAEYLYHRNRGVCTEDYERLILEHFPEVLKVKCFPHVRIDESTGRYDCACPGHLLVVPVSPMFCDGTFQWDPCVNGSVLLNIRDYLQSKVSRIANVQVVNPFFDKLQVRCNVKLKHRENEGEILLDLNEKINRYLSPWFPQVGGITKHFGWKLDKMELKSYIESLDYVEQVMDDFTIMKIASTDEQRFLVNLFEQSEERLLHGSFPWSIAVPMRKHFVNDIESSNNLGSIRVNNGYGGLEIGQTFIIRRK</sequence>
<dbReference type="Proteomes" id="UP000255423">
    <property type="component" value="Unassembled WGS sequence"/>
</dbReference>
<gene>
    <name evidence="1" type="ORF">SAMN05661053_0316</name>
</gene>
<reference evidence="1 2" key="1">
    <citation type="submission" date="2017-08" db="EMBL/GenBank/DDBJ databases">
        <authorList>
            <person name="de Groot N.N."/>
        </authorList>
    </citation>
    <scope>NUCLEOTIDE SEQUENCE [LARGE SCALE GENOMIC DNA]</scope>
    <source>
        <strain evidence="1 2">HM2</strain>
    </source>
</reference>
<proteinExistence type="predicted"/>
<evidence type="ECO:0000313" key="2">
    <source>
        <dbReference type="Proteomes" id="UP000255423"/>
    </source>
</evidence>
<evidence type="ECO:0000313" key="1">
    <source>
        <dbReference type="EMBL" id="SUQ19090.1"/>
    </source>
</evidence>
<accession>A0A380RU69</accession>
<protein>
    <submittedName>
        <fullName evidence="1">Baseplate J-like protein</fullName>
    </submittedName>
</protein>
<organism evidence="1 2">
    <name type="scientific">Fibrobacter succinogenes</name>
    <name type="common">Bacteroides succinogenes</name>
    <dbReference type="NCBI Taxonomy" id="833"/>
    <lineage>
        <taxon>Bacteria</taxon>
        <taxon>Pseudomonadati</taxon>
        <taxon>Fibrobacterota</taxon>
        <taxon>Fibrobacteria</taxon>
        <taxon>Fibrobacterales</taxon>
        <taxon>Fibrobacteraceae</taxon>
        <taxon>Fibrobacter</taxon>
    </lineage>
</organism>